<dbReference type="CDD" id="cd00185">
    <property type="entry name" value="TNFRSF"/>
    <property type="match status" value="1"/>
</dbReference>
<accession>A0AAN8PUM4</accession>
<evidence type="ECO:0000313" key="10">
    <source>
        <dbReference type="EMBL" id="KAK6176880.1"/>
    </source>
</evidence>
<feature type="disulfide bond" evidence="7">
    <location>
        <begin position="255"/>
        <end position="268"/>
    </location>
</feature>
<evidence type="ECO:0000256" key="6">
    <source>
        <dbReference type="ARBA" id="ARBA00023180"/>
    </source>
</evidence>
<keyword evidence="5" id="KW-0675">Receptor</keyword>
<feature type="repeat" description="TNFR-Cys" evidence="7">
    <location>
        <begin position="318"/>
        <end position="354"/>
    </location>
</feature>
<dbReference type="SMART" id="SM00208">
    <property type="entry name" value="TNFR"/>
    <property type="match status" value="3"/>
</dbReference>
<sequence length="428" mass="47231">MRNTHGLCYATLLSVIVIFVCLLPYICASSNILKKLLDGRDYYVTDKGIMCLMCPAGTFVSSDCETNLTRSHCESCRPGTFSSSMNKARSCEDCKPCGLGQEKIKNCSTKSDTVCVCPDNMVEVLNSDESGTHCELLPKTDNLRPTVIPFLPCPDDQYRDDNGNCRPCPSTLQPHVYYNVTFVDKPVTNKVDVTDKKNQEEVWYKAKNGLTCRKCPKGHFVLIDCKVNSTVGQCQECQKETYYPRMSKYASCKACKHCGIGQKIKEQCTTISDTVCVCRDNLVEIQNIGGSGSYCVPKTDTSVNPQQSSSTTVPQRPECLSGMYRDMSKNNDCFPCSNCSNVIHPCNGTHDTICASSQNTNESDNSNQGLIIGITVAAVVIVAIVGILAAAIRYYINKQKGRGLCKDEKWYKVLYSAIINTNIEETAN</sequence>
<reference evidence="10 11" key="1">
    <citation type="submission" date="2024-01" db="EMBL/GenBank/DDBJ databases">
        <title>The genome of the rayed Mediterranean limpet Patella caerulea (Linnaeus, 1758).</title>
        <authorList>
            <person name="Anh-Thu Weber A."/>
            <person name="Halstead-Nussloch G."/>
        </authorList>
    </citation>
    <scope>NUCLEOTIDE SEQUENCE [LARGE SCALE GENOMIC DNA]</scope>
    <source>
        <strain evidence="10">AATW-2023a</strain>
        <tissue evidence="10">Whole specimen</tissue>
    </source>
</reference>
<keyword evidence="4 7" id="KW-1015">Disulfide bond</keyword>
<dbReference type="EMBL" id="JAZGQO010000010">
    <property type="protein sequence ID" value="KAK6176880.1"/>
    <property type="molecule type" value="Genomic_DNA"/>
</dbReference>
<dbReference type="SUPFAM" id="SSF57586">
    <property type="entry name" value="TNF receptor-like"/>
    <property type="match status" value="2"/>
</dbReference>
<gene>
    <name evidence="10" type="ORF">SNE40_015094</name>
</gene>
<protein>
    <recommendedName>
        <fullName evidence="9">TNFR-Cys domain-containing protein</fullName>
    </recommendedName>
</protein>
<dbReference type="Gene3D" id="2.10.50.10">
    <property type="entry name" value="Tumor Necrosis Factor Receptor, subunit A, domain 2"/>
    <property type="match status" value="4"/>
</dbReference>
<dbReference type="InterPro" id="IPR001368">
    <property type="entry name" value="TNFR/NGFR_Cys_rich_reg"/>
</dbReference>
<dbReference type="GO" id="GO:0016020">
    <property type="term" value="C:membrane"/>
    <property type="evidence" value="ECO:0007669"/>
    <property type="project" value="UniProtKB-SubCell"/>
</dbReference>
<keyword evidence="2" id="KW-0677">Repeat</keyword>
<dbReference type="InterPro" id="IPR052491">
    <property type="entry name" value="TNFRSF10"/>
</dbReference>
<organism evidence="10 11">
    <name type="scientific">Patella caerulea</name>
    <name type="common">Rayed Mediterranean limpet</name>
    <dbReference type="NCBI Taxonomy" id="87958"/>
    <lineage>
        <taxon>Eukaryota</taxon>
        <taxon>Metazoa</taxon>
        <taxon>Spiralia</taxon>
        <taxon>Lophotrochozoa</taxon>
        <taxon>Mollusca</taxon>
        <taxon>Gastropoda</taxon>
        <taxon>Patellogastropoda</taxon>
        <taxon>Patelloidea</taxon>
        <taxon>Patellidae</taxon>
        <taxon>Patella</taxon>
    </lineage>
</organism>
<feature type="disulfide bond" evidence="7">
    <location>
        <begin position="94"/>
        <end position="107"/>
    </location>
</feature>
<feature type="repeat" description="TNFR-Cys" evidence="7">
    <location>
        <begin position="236"/>
        <end position="276"/>
    </location>
</feature>
<feature type="transmembrane region" description="Helical" evidence="8">
    <location>
        <begin position="370"/>
        <end position="396"/>
    </location>
</feature>
<dbReference type="AlphaFoldDB" id="A0AAN8PUM4"/>
<dbReference type="Pfam" id="PF00020">
    <property type="entry name" value="TNFR_c6"/>
    <property type="match status" value="2"/>
</dbReference>
<evidence type="ECO:0000256" key="5">
    <source>
        <dbReference type="ARBA" id="ARBA00023170"/>
    </source>
</evidence>
<dbReference type="PROSITE" id="PS00652">
    <property type="entry name" value="TNFR_NGFR_1"/>
    <property type="match status" value="2"/>
</dbReference>
<dbReference type="PANTHER" id="PTHR46330:SF6">
    <property type="entry name" value="HEMATOPOIETIC DEATH RECEPTOR-RELATED"/>
    <property type="match status" value="1"/>
</dbReference>
<evidence type="ECO:0000259" key="9">
    <source>
        <dbReference type="PROSITE" id="PS50050"/>
    </source>
</evidence>
<keyword evidence="8" id="KW-1133">Transmembrane helix</keyword>
<feature type="disulfide bond" evidence="7">
    <location>
        <begin position="258"/>
        <end position="276"/>
    </location>
</feature>
<keyword evidence="8" id="KW-0812">Transmembrane</keyword>
<keyword evidence="3 8" id="KW-0472">Membrane</keyword>
<evidence type="ECO:0000256" key="4">
    <source>
        <dbReference type="ARBA" id="ARBA00023157"/>
    </source>
</evidence>
<dbReference type="PROSITE" id="PS50050">
    <property type="entry name" value="TNFR_NGFR_2"/>
    <property type="match status" value="3"/>
</dbReference>
<feature type="disulfide bond" evidence="7">
    <location>
        <begin position="97"/>
        <end position="115"/>
    </location>
</feature>
<evidence type="ECO:0000256" key="7">
    <source>
        <dbReference type="PROSITE-ProRule" id="PRU00206"/>
    </source>
</evidence>
<evidence type="ECO:0000256" key="2">
    <source>
        <dbReference type="ARBA" id="ARBA00022737"/>
    </source>
</evidence>
<proteinExistence type="predicted"/>
<evidence type="ECO:0000256" key="1">
    <source>
        <dbReference type="ARBA" id="ARBA00004370"/>
    </source>
</evidence>
<name>A0AAN8PUM4_PATCE</name>
<dbReference type="PANTHER" id="PTHR46330">
    <property type="entry name" value="TUMOR NECROSIS FACTOR RECEPTOR SUPERFAMILY MEMBER 10B"/>
    <property type="match status" value="1"/>
</dbReference>
<feature type="domain" description="TNFR-Cys" evidence="9">
    <location>
        <begin position="236"/>
        <end position="276"/>
    </location>
</feature>
<feature type="domain" description="TNFR-Cys" evidence="9">
    <location>
        <begin position="318"/>
        <end position="354"/>
    </location>
</feature>
<evidence type="ECO:0000256" key="3">
    <source>
        <dbReference type="ARBA" id="ARBA00023136"/>
    </source>
</evidence>
<comment type="subcellular location">
    <subcellularLocation>
        <location evidence="1">Membrane</location>
    </subcellularLocation>
</comment>
<feature type="disulfide bond" evidence="7">
    <location>
        <begin position="76"/>
        <end position="91"/>
    </location>
</feature>
<feature type="transmembrane region" description="Helical" evidence="8">
    <location>
        <begin position="7"/>
        <end position="26"/>
    </location>
</feature>
<evidence type="ECO:0000313" key="11">
    <source>
        <dbReference type="Proteomes" id="UP001347796"/>
    </source>
</evidence>
<feature type="domain" description="TNFR-Cys" evidence="9">
    <location>
        <begin position="75"/>
        <end position="115"/>
    </location>
</feature>
<feature type="disulfide bond" evidence="7">
    <location>
        <begin position="237"/>
        <end position="252"/>
    </location>
</feature>
<keyword evidence="6" id="KW-0325">Glycoprotein</keyword>
<evidence type="ECO:0000256" key="8">
    <source>
        <dbReference type="SAM" id="Phobius"/>
    </source>
</evidence>
<keyword evidence="11" id="KW-1185">Reference proteome</keyword>
<comment type="caution">
    <text evidence="7">Lacks conserved residue(s) required for the propagation of feature annotation.</text>
</comment>
<dbReference type="Proteomes" id="UP001347796">
    <property type="component" value="Unassembled WGS sequence"/>
</dbReference>
<feature type="repeat" description="TNFR-Cys" evidence="7">
    <location>
        <begin position="75"/>
        <end position="115"/>
    </location>
</feature>
<comment type="caution">
    <text evidence="10">The sequence shown here is derived from an EMBL/GenBank/DDBJ whole genome shotgun (WGS) entry which is preliminary data.</text>
</comment>